<accession>A0AAD9H882</accession>
<dbReference type="Proteomes" id="UP001232148">
    <property type="component" value="Unassembled WGS sequence"/>
</dbReference>
<evidence type="ECO:0008006" key="4">
    <source>
        <dbReference type="Google" id="ProtNLM"/>
    </source>
</evidence>
<reference evidence="2" key="1">
    <citation type="submission" date="2021-06" db="EMBL/GenBank/DDBJ databases">
        <title>Comparative genomics, transcriptomics and evolutionary studies reveal genomic signatures of adaptation to plant cell wall in hemibiotrophic fungi.</title>
        <authorList>
            <consortium name="DOE Joint Genome Institute"/>
            <person name="Baroncelli R."/>
            <person name="Diaz J.F."/>
            <person name="Benocci T."/>
            <person name="Peng M."/>
            <person name="Battaglia E."/>
            <person name="Haridas S."/>
            <person name="Andreopoulos W."/>
            <person name="Labutti K."/>
            <person name="Pangilinan J."/>
            <person name="Floch G.L."/>
            <person name="Makela M.R."/>
            <person name="Henrissat B."/>
            <person name="Grigoriev I.V."/>
            <person name="Crouch J.A."/>
            <person name="De Vries R.P."/>
            <person name="Sukno S.A."/>
            <person name="Thon M.R."/>
        </authorList>
    </citation>
    <scope>NUCLEOTIDE SEQUENCE</scope>
    <source>
        <strain evidence="2">MAFF235873</strain>
    </source>
</reference>
<keyword evidence="1" id="KW-0732">Signal</keyword>
<comment type="caution">
    <text evidence="2">The sequence shown here is derived from an EMBL/GenBank/DDBJ whole genome shotgun (WGS) entry which is preliminary data.</text>
</comment>
<feature type="signal peptide" evidence="1">
    <location>
        <begin position="1"/>
        <end position="21"/>
    </location>
</feature>
<gene>
    <name evidence="2" type="ORF">LX32DRAFT_112217</name>
</gene>
<protein>
    <recommendedName>
        <fullName evidence="4">Secreted protein</fullName>
    </recommendedName>
</protein>
<feature type="chain" id="PRO_5042215265" description="Secreted protein" evidence="1">
    <location>
        <begin position="22"/>
        <end position="130"/>
    </location>
</feature>
<dbReference type="AlphaFoldDB" id="A0AAD9H882"/>
<proteinExistence type="predicted"/>
<sequence length="130" mass="14589">MTGCPFSMMVVTLWLPHRSLAYASESAKRVSSIFQKRSCTWLQMSCLRCFRRDIRIDSDDNHSACVPWQAGPDMGDSQARHCWNTALGTTSCPQTRAQLHPFNPKPQGLTSCVRVNAYSGQARPAVPRRC</sequence>
<name>A0AAD9H882_9PEZI</name>
<keyword evidence="3" id="KW-1185">Reference proteome</keyword>
<evidence type="ECO:0000256" key="1">
    <source>
        <dbReference type="SAM" id="SignalP"/>
    </source>
</evidence>
<dbReference type="EMBL" id="MU842971">
    <property type="protein sequence ID" value="KAK2024245.1"/>
    <property type="molecule type" value="Genomic_DNA"/>
</dbReference>
<evidence type="ECO:0000313" key="2">
    <source>
        <dbReference type="EMBL" id="KAK2024245.1"/>
    </source>
</evidence>
<organism evidence="2 3">
    <name type="scientific">Colletotrichum zoysiae</name>
    <dbReference type="NCBI Taxonomy" id="1216348"/>
    <lineage>
        <taxon>Eukaryota</taxon>
        <taxon>Fungi</taxon>
        <taxon>Dikarya</taxon>
        <taxon>Ascomycota</taxon>
        <taxon>Pezizomycotina</taxon>
        <taxon>Sordariomycetes</taxon>
        <taxon>Hypocreomycetidae</taxon>
        <taxon>Glomerellales</taxon>
        <taxon>Glomerellaceae</taxon>
        <taxon>Colletotrichum</taxon>
        <taxon>Colletotrichum graminicola species complex</taxon>
    </lineage>
</organism>
<evidence type="ECO:0000313" key="3">
    <source>
        <dbReference type="Proteomes" id="UP001232148"/>
    </source>
</evidence>